<dbReference type="Gene3D" id="1.10.575.10">
    <property type="entry name" value="P1 Nuclease"/>
    <property type="match status" value="1"/>
</dbReference>
<proteinExistence type="predicted"/>
<protein>
    <submittedName>
        <fullName evidence="1">Uncharacterized protein</fullName>
    </submittedName>
</protein>
<evidence type="ECO:0000313" key="1">
    <source>
        <dbReference type="EMBL" id="SVD66738.1"/>
    </source>
</evidence>
<dbReference type="EMBL" id="UINC01165381">
    <property type="protein sequence ID" value="SVD66738.1"/>
    <property type="molecule type" value="Genomic_DNA"/>
</dbReference>
<gene>
    <name evidence="1" type="ORF">METZ01_LOCUS419592</name>
</gene>
<feature type="non-terminal residue" evidence="1">
    <location>
        <position position="163"/>
    </location>
</feature>
<accession>A0A382X8R6</accession>
<dbReference type="SUPFAM" id="SSF48537">
    <property type="entry name" value="Phospholipase C/P1 nuclease"/>
    <property type="match status" value="1"/>
</dbReference>
<organism evidence="1">
    <name type="scientific">marine metagenome</name>
    <dbReference type="NCBI Taxonomy" id="408172"/>
    <lineage>
        <taxon>unclassified sequences</taxon>
        <taxon>metagenomes</taxon>
        <taxon>ecological metagenomes</taxon>
    </lineage>
</organism>
<dbReference type="GO" id="GO:0016788">
    <property type="term" value="F:hydrolase activity, acting on ester bonds"/>
    <property type="evidence" value="ECO:0007669"/>
    <property type="project" value="InterPro"/>
</dbReference>
<reference evidence="1" key="1">
    <citation type="submission" date="2018-05" db="EMBL/GenBank/DDBJ databases">
        <authorList>
            <person name="Lanie J.A."/>
            <person name="Ng W.-L."/>
            <person name="Kazmierczak K.M."/>
            <person name="Andrzejewski T.M."/>
            <person name="Davidsen T.M."/>
            <person name="Wayne K.J."/>
            <person name="Tettelin H."/>
            <person name="Glass J.I."/>
            <person name="Rusch D."/>
            <person name="Podicherti R."/>
            <person name="Tsui H.-C.T."/>
            <person name="Winkler M.E."/>
        </authorList>
    </citation>
    <scope>NUCLEOTIDE SEQUENCE</scope>
</reference>
<name>A0A382X8R6_9ZZZZ</name>
<dbReference type="InterPro" id="IPR008947">
    <property type="entry name" value="PLipase_C/P1_nuclease_dom_sf"/>
</dbReference>
<dbReference type="AlphaFoldDB" id="A0A382X8R6"/>
<sequence length="163" mass="18825">MRLICITVTALLVGGGISDAIPPLPWGAKGHEMAARTATGVLPQEMPRFFRDAADQLIYLAPEPDRWRNGDLEEMEQGWNYDHYIDIENVPEGALDAPDRFTFLKALYDAGPEKPKHEVGFLPYRIMEMYQRIVTEWRMWYAEADTQNTQKRQWIEARILNDA</sequence>